<comment type="cofactor">
    <cofactor evidence="1">
        <name>Zn(2+)</name>
        <dbReference type="ChEBI" id="CHEBI:29105"/>
    </cofactor>
</comment>
<dbReference type="SUPFAM" id="SSF52768">
    <property type="entry name" value="Arginase/deacetylase"/>
    <property type="match status" value="1"/>
</dbReference>
<dbReference type="EMBL" id="JBANAX010000108">
    <property type="protein sequence ID" value="KAL1222114.1"/>
    <property type="molecule type" value="Genomic_DNA"/>
</dbReference>
<name>A0ABD1BYF1_CARAN</name>
<keyword evidence="6" id="KW-1185">Reference proteome</keyword>
<organism evidence="5 6">
    <name type="scientific">Cardamine amara subsp. amara</name>
    <dbReference type="NCBI Taxonomy" id="228776"/>
    <lineage>
        <taxon>Eukaryota</taxon>
        <taxon>Viridiplantae</taxon>
        <taxon>Streptophyta</taxon>
        <taxon>Embryophyta</taxon>
        <taxon>Tracheophyta</taxon>
        <taxon>Spermatophyta</taxon>
        <taxon>Magnoliopsida</taxon>
        <taxon>eudicotyledons</taxon>
        <taxon>Gunneridae</taxon>
        <taxon>Pentapetalae</taxon>
        <taxon>rosids</taxon>
        <taxon>malvids</taxon>
        <taxon>Brassicales</taxon>
        <taxon>Brassicaceae</taxon>
        <taxon>Cardamineae</taxon>
        <taxon>Cardamine</taxon>
    </lineage>
</organism>
<protein>
    <submittedName>
        <fullName evidence="5">Histone deacetylase 6</fullName>
    </submittedName>
</protein>
<dbReference type="Pfam" id="PF00850">
    <property type="entry name" value="Hist_deacetyl"/>
    <property type="match status" value="1"/>
</dbReference>
<proteinExistence type="predicted"/>
<dbReference type="Gene3D" id="3.40.800.20">
    <property type="entry name" value="Histone deacetylase domain"/>
    <property type="match status" value="1"/>
</dbReference>
<dbReference type="PANTHER" id="PTHR10625:SF48">
    <property type="entry name" value="HISTONE DEACETYLASE 7"/>
    <property type="match status" value="1"/>
</dbReference>
<dbReference type="PRINTS" id="PR01270">
    <property type="entry name" value="HDASUPER"/>
</dbReference>
<evidence type="ECO:0000256" key="1">
    <source>
        <dbReference type="ARBA" id="ARBA00001947"/>
    </source>
</evidence>
<evidence type="ECO:0000313" key="5">
    <source>
        <dbReference type="EMBL" id="KAL1222114.1"/>
    </source>
</evidence>
<keyword evidence="3" id="KW-0156">Chromatin regulator</keyword>
<evidence type="ECO:0000313" key="6">
    <source>
        <dbReference type="Proteomes" id="UP001558713"/>
    </source>
</evidence>
<dbReference type="InterPro" id="IPR037138">
    <property type="entry name" value="His_deacetylse_dom_sf"/>
</dbReference>
<evidence type="ECO:0000259" key="4">
    <source>
        <dbReference type="Pfam" id="PF00850"/>
    </source>
</evidence>
<evidence type="ECO:0000256" key="2">
    <source>
        <dbReference type="ARBA" id="ARBA00022491"/>
    </source>
</evidence>
<feature type="domain" description="Histone deacetylase" evidence="4">
    <location>
        <begin position="82"/>
        <end position="181"/>
    </location>
</feature>
<accession>A0ABD1BYF1</accession>
<dbReference type="GO" id="GO:0006325">
    <property type="term" value="P:chromatin organization"/>
    <property type="evidence" value="ECO:0007669"/>
    <property type="project" value="UniProtKB-KW"/>
</dbReference>
<dbReference type="Proteomes" id="UP001558713">
    <property type="component" value="Unassembled WGS sequence"/>
</dbReference>
<dbReference type="PANTHER" id="PTHR10625">
    <property type="entry name" value="HISTONE DEACETYLASE HDAC1-RELATED"/>
    <property type="match status" value="1"/>
</dbReference>
<dbReference type="InterPro" id="IPR023696">
    <property type="entry name" value="Ureohydrolase_dom_sf"/>
</dbReference>
<dbReference type="InterPro" id="IPR023801">
    <property type="entry name" value="His_deacetylse_dom"/>
</dbReference>
<reference evidence="5 6" key="1">
    <citation type="submission" date="2024-04" db="EMBL/GenBank/DDBJ databases">
        <title>Genome assembly C_amara_ONT_v2.</title>
        <authorList>
            <person name="Yant L."/>
            <person name="Moore C."/>
            <person name="Slenker M."/>
        </authorList>
    </citation>
    <scope>NUCLEOTIDE SEQUENCE [LARGE SCALE GENOMIC DNA]</scope>
    <source>
        <tissue evidence="5">Leaf</tissue>
    </source>
</reference>
<keyword evidence="2" id="KW-0678">Repressor</keyword>
<dbReference type="AlphaFoldDB" id="A0ABD1BYF1"/>
<dbReference type="InterPro" id="IPR000286">
    <property type="entry name" value="HDACs"/>
</dbReference>
<comment type="caution">
    <text evidence="5">The sequence shown here is derived from an EMBL/GenBank/DDBJ whole genome shotgun (WGS) entry which is preliminary data.</text>
</comment>
<sequence>MAYTASLASGPDGRKRRVSYFYERVYPLDETASGQTFELILKYQLQYKMEMCRPVFAVNSDLLKFHTPEYLQFLSSLRPITITDFRACAGGSISAAVKLNRNETDIAINWAGGMSSVKPDKASSFGFVNDVVLGILELLKNFKRVLYIDIGYERADGVEEAFYNTPRVMTVSFHTIFPKHAFTKLRRQ</sequence>
<gene>
    <name evidence="5" type="ORF">V5N11_009348</name>
</gene>
<evidence type="ECO:0000256" key="3">
    <source>
        <dbReference type="ARBA" id="ARBA00022853"/>
    </source>
</evidence>